<dbReference type="EMBL" id="JH719942">
    <property type="protein sequence ID" value="EJF54559.1"/>
    <property type="molecule type" value="Genomic_DNA"/>
</dbReference>
<feature type="coiled-coil region" evidence="1">
    <location>
        <begin position="46"/>
        <end position="262"/>
    </location>
</feature>
<evidence type="ECO:0000313" key="3">
    <source>
        <dbReference type="EMBL" id="EJF54559.1"/>
    </source>
</evidence>
<feature type="coiled-coil region" evidence="1">
    <location>
        <begin position="466"/>
        <end position="500"/>
    </location>
</feature>
<feature type="transmembrane region" description="Helical" evidence="2">
    <location>
        <begin position="20"/>
        <end position="41"/>
    </location>
</feature>
<feature type="coiled-coil region" evidence="1">
    <location>
        <begin position="299"/>
        <end position="342"/>
    </location>
</feature>
<protein>
    <submittedName>
        <fullName evidence="3">Uncharacterized protein</fullName>
    </submittedName>
</protein>
<sequence length="618" mass="69865">MTFQEALNNLFSFDSSSQGLAFGFILLLSFLLGLFFWWLIVQRPQRKRYERKLAQLNEELLKQRKEQEEAEDKLQVLSAELRQLQVEERKREKALAIQTKMAQDLSAQEKSLKQAKAAAEQAKKAAEQELAELKQLYKHAQRESLGAKEAEALAEEIQAKAQKEIDGSKALMKQIEEEREALLRQYEEQKSALHWVEEELEMRKSKIEDLQTELGQALNELAAQAEQPNILAEENEQLKEAFEELESQLKQLDQFQEETLREDPELDQRIAELLEFAQSAMAEAHFYEEIPEADLVEDEELLNEKLAEISLDKEEEEAEFAIELEAEETAALEDALAQAESSMQLAGFFEAFDEAVILEADNSETLSEEEQMQAALDLAAANMEIEQEETDFIEDMAKLEEQLAQVPEEAPQTRALADNIEISEEEAAQMDAALSRASESMQAEGFFAPMQEAVILGEEELSIEEKAEEALLMAQDNAALEQAEEEVVEDMAKLEEQLALLPEEEPAARGLAPKEEEILVDEGQALDMQSALQLAEKALNQEGFYGSIPEDELLGEEQKDDLSKIEGMSPAWQAKLEEAGVHSYQEIVHLSYQAVAQELNIPQDLLDQWAASAKKLLL</sequence>
<dbReference type="AlphaFoldDB" id="J0P3X9"/>
<keyword evidence="1" id="KW-0175">Coiled coil</keyword>
<dbReference type="HOGENOM" id="CLU_442033_0_0_10"/>
<proteinExistence type="predicted"/>
<dbReference type="Gene3D" id="1.10.150.20">
    <property type="entry name" value="5' to 3' exonuclease, C-terminal subdomain"/>
    <property type="match status" value="1"/>
</dbReference>
<dbReference type="OrthoDB" id="9817623at2"/>
<name>J0P3X9_9BACT</name>
<evidence type="ECO:0000313" key="4">
    <source>
        <dbReference type="Proteomes" id="UP000005113"/>
    </source>
</evidence>
<accession>J0P3X9</accession>
<organism evidence="3 4">
    <name type="scientific">Saprospira grandis DSM 2844</name>
    <dbReference type="NCBI Taxonomy" id="694433"/>
    <lineage>
        <taxon>Bacteria</taxon>
        <taxon>Pseudomonadati</taxon>
        <taxon>Bacteroidota</taxon>
        <taxon>Saprospiria</taxon>
        <taxon>Saprospirales</taxon>
        <taxon>Saprospiraceae</taxon>
        <taxon>Saprospira</taxon>
    </lineage>
</organism>
<dbReference type="Proteomes" id="UP000005113">
    <property type="component" value="Unassembled WGS sequence"/>
</dbReference>
<keyword evidence="2" id="KW-0472">Membrane</keyword>
<keyword evidence="2" id="KW-0812">Transmembrane</keyword>
<gene>
    <name evidence="3" type="ORF">SapgrDRAFT_2908</name>
</gene>
<feature type="coiled-coil region" evidence="1">
    <location>
        <begin position="369"/>
        <end position="402"/>
    </location>
</feature>
<reference evidence="4" key="1">
    <citation type="journal article" date="2012" name="Stand. Genomic Sci.">
        <title>Permanent draft genome sequence of the gliding predator Saprospira grandis strain Sa g1 (= HR1).</title>
        <authorList>
            <person name="Mavromatis K."/>
            <person name="Chertkov O."/>
            <person name="Lapidus A."/>
            <person name="Nolan M."/>
            <person name="Lucas S."/>
            <person name="Tice H."/>
            <person name="Del Rio T.G."/>
            <person name="Cheng J.F."/>
            <person name="Han C."/>
            <person name="Tapia R."/>
            <person name="Bruce D."/>
            <person name="Goodwin L.A."/>
            <person name="Pitluck S."/>
            <person name="Huntemann M."/>
            <person name="Liolios K."/>
            <person name="Pagani I."/>
            <person name="Ivanova N."/>
            <person name="Mikhailova N."/>
            <person name="Pati A."/>
            <person name="Chen A."/>
            <person name="Palaniappan K."/>
            <person name="Land M."/>
            <person name="Brambilla E.M."/>
            <person name="Rohde M."/>
            <person name="Spring S."/>
            <person name="Goker M."/>
            <person name="Detter J.C."/>
            <person name="Bristow J."/>
            <person name="Eisen J.A."/>
            <person name="Markowitz V."/>
            <person name="Hugenholtz P."/>
            <person name="Kyrpides N.C."/>
            <person name="Klenk H.P."/>
            <person name="Woyke T."/>
        </authorList>
    </citation>
    <scope>NUCLEOTIDE SEQUENCE [LARGE SCALE GENOMIC DNA]</scope>
    <source>
        <strain evidence="4">DSM 2844</strain>
    </source>
</reference>
<evidence type="ECO:0000256" key="2">
    <source>
        <dbReference type="SAM" id="Phobius"/>
    </source>
</evidence>
<dbReference type="RefSeq" id="WP_002660293.1">
    <property type="nucleotide sequence ID" value="NZ_JH719942.1"/>
</dbReference>
<evidence type="ECO:0000256" key="1">
    <source>
        <dbReference type="SAM" id="Coils"/>
    </source>
</evidence>
<keyword evidence="2" id="KW-1133">Transmembrane helix</keyword>